<gene>
    <name evidence="2" type="ORF">B0H16DRAFT_1742274</name>
</gene>
<feature type="region of interest" description="Disordered" evidence="1">
    <location>
        <begin position="274"/>
        <end position="298"/>
    </location>
</feature>
<dbReference type="AlphaFoldDB" id="A0AAD7H8K1"/>
<evidence type="ECO:0000313" key="3">
    <source>
        <dbReference type="Proteomes" id="UP001215598"/>
    </source>
</evidence>
<sequence>MNPQRPTQYVKFPRPFGNAVALRLPDIHLVNLLRRRDKGPDSDTESLDDSDSDGDDNAAPAQPCPRKPDAPQPRPSTFIRVAPPGHPPGTRLPNGLMPGPVIRVARAAPPPKKATAAEVKARRLVKKHQRDRLARSLEREQLRTSAGCRLKAVTHRRLRQAAAALQLKATIANYAAPVAASGWQAIRQDEPNARAHSLEEIQCERPEMLVYDWDGCVHDGTGAAPTPVIDANRNILLLLGGFPPDDPTWSPDVAQDAAQQMEAAAIEIYSGPKWRRKAGLDGPPPAVDPTRLNTSERQ</sequence>
<keyword evidence="3" id="KW-1185">Reference proteome</keyword>
<feature type="compositionally biased region" description="Acidic residues" evidence="1">
    <location>
        <begin position="42"/>
        <end position="56"/>
    </location>
</feature>
<feature type="region of interest" description="Disordered" evidence="1">
    <location>
        <begin position="32"/>
        <end position="94"/>
    </location>
</feature>
<accession>A0AAD7H8K1</accession>
<dbReference type="EMBL" id="JARKIB010000315">
    <property type="protein sequence ID" value="KAJ7715057.1"/>
    <property type="molecule type" value="Genomic_DNA"/>
</dbReference>
<proteinExistence type="predicted"/>
<evidence type="ECO:0000256" key="1">
    <source>
        <dbReference type="SAM" id="MobiDB-lite"/>
    </source>
</evidence>
<organism evidence="2 3">
    <name type="scientific">Mycena metata</name>
    <dbReference type="NCBI Taxonomy" id="1033252"/>
    <lineage>
        <taxon>Eukaryota</taxon>
        <taxon>Fungi</taxon>
        <taxon>Dikarya</taxon>
        <taxon>Basidiomycota</taxon>
        <taxon>Agaricomycotina</taxon>
        <taxon>Agaricomycetes</taxon>
        <taxon>Agaricomycetidae</taxon>
        <taxon>Agaricales</taxon>
        <taxon>Marasmiineae</taxon>
        <taxon>Mycenaceae</taxon>
        <taxon>Mycena</taxon>
    </lineage>
</organism>
<evidence type="ECO:0000313" key="2">
    <source>
        <dbReference type="EMBL" id="KAJ7715057.1"/>
    </source>
</evidence>
<name>A0AAD7H8K1_9AGAR</name>
<reference evidence="2" key="1">
    <citation type="submission" date="2023-03" db="EMBL/GenBank/DDBJ databases">
        <title>Massive genome expansion in bonnet fungi (Mycena s.s.) driven by repeated elements and novel gene families across ecological guilds.</title>
        <authorList>
            <consortium name="Lawrence Berkeley National Laboratory"/>
            <person name="Harder C.B."/>
            <person name="Miyauchi S."/>
            <person name="Viragh M."/>
            <person name="Kuo A."/>
            <person name="Thoen E."/>
            <person name="Andreopoulos B."/>
            <person name="Lu D."/>
            <person name="Skrede I."/>
            <person name="Drula E."/>
            <person name="Henrissat B."/>
            <person name="Morin E."/>
            <person name="Kohler A."/>
            <person name="Barry K."/>
            <person name="LaButti K."/>
            <person name="Morin E."/>
            <person name="Salamov A."/>
            <person name="Lipzen A."/>
            <person name="Mereny Z."/>
            <person name="Hegedus B."/>
            <person name="Baldrian P."/>
            <person name="Stursova M."/>
            <person name="Weitz H."/>
            <person name="Taylor A."/>
            <person name="Grigoriev I.V."/>
            <person name="Nagy L.G."/>
            <person name="Martin F."/>
            <person name="Kauserud H."/>
        </authorList>
    </citation>
    <scope>NUCLEOTIDE SEQUENCE</scope>
    <source>
        <strain evidence="2">CBHHK182m</strain>
    </source>
</reference>
<protein>
    <submittedName>
        <fullName evidence="2">Uncharacterized protein</fullName>
    </submittedName>
</protein>
<comment type="caution">
    <text evidence="2">The sequence shown here is derived from an EMBL/GenBank/DDBJ whole genome shotgun (WGS) entry which is preliminary data.</text>
</comment>
<feature type="compositionally biased region" description="Pro residues" evidence="1">
    <location>
        <begin position="62"/>
        <end position="74"/>
    </location>
</feature>
<dbReference type="Proteomes" id="UP001215598">
    <property type="component" value="Unassembled WGS sequence"/>
</dbReference>